<keyword evidence="4" id="KW-1185">Reference proteome</keyword>
<organism evidence="1 3">
    <name type="scientific">Caenorhabditis briggsae</name>
    <dbReference type="NCBI Taxonomy" id="6238"/>
    <lineage>
        <taxon>Eukaryota</taxon>
        <taxon>Metazoa</taxon>
        <taxon>Ecdysozoa</taxon>
        <taxon>Nematoda</taxon>
        <taxon>Chromadorea</taxon>
        <taxon>Rhabditida</taxon>
        <taxon>Rhabditina</taxon>
        <taxon>Rhabditomorpha</taxon>
        <taxon>Rhabditoidea</taxon>
        <taxon>Rhabditidae</taxon>
        <taxon>Peloderinae</taxon>
        <taxon>Caenorhabditis</taxon>
    </lineage>
</organism>
<evidence type="ECO:0000313" key="3">
    <source>
        <dbReference type="Proteomes" id="UP000827892"/>
    </source>
</evidence>
<evidence type="ECO:0000313" key="4">
    <source>
        <dbReference type="Proteomes" id="UP000829354"/>
    </source>
</evidence>
<dbReference type="Proteomes" id="UP000827892">
    <property type="component" value="Chromosome II"/>
</dbReference>
<dbReference type="EMBL" id="CP090892">
    <property type="protein sequence ID" value="ULU07210.1"/>
    <property type="molecule type" value="Genomic_DNA"/>
</dbReference>
<reference evidence="1 3" key="2">
    <citation type="submission" date="2022-05" db="EMBL/GenBank/DDBJ databases">
        <title>Chromosome-level reference genomes for two strains of Caenorhabditis briggsae: an improved platform for comparative genomics.</title>
        <authorList>
            <person name="Stevens L."/>
            <person name="Andersen E.C."/>
        </authorList>
    </citation>
    <scope>NUCLEOTIDE SEQUENCE [LARGE SCALE GENOMIC DNA]</scope>
    <source>
        <strain evidence="1">QX1410_ONT</strain>
        <tissue evidence="1">Whole-organism</tissue>
    </source>
</reference>
<name>A0AAE9IV41_CAEBR</name>
<gene>
    <name evidence="1" type="ORF">L3Y34_018757</name>
    <name evidence="2" type="ORF">L5515_014873</name>
</gene>
<dbReference type="EMBL" id="CP092621">
    <property type="protein sequence ID" value="UMM19125.1"/>
    <property type="molecule type" value="Genomic_DNA"/>
</dbReference>
<evidence type="ECO:0000313" key="1">
    <source>
        <dbReference type="EMBL" id="ULU07210.1"/>
    </source>
</evidence>
<evidence type="ECO:0000313" key="2">
    <source>
        <dbReference type="EMBL" id="UMM19125.1"/>
    </source>
</evidence>
<sequence>MIGADERLAQQASDARNGEWCECKGIGDLGGEKEFIQGSGLGVHCVDGAKVNVSMGFFLGSQVQKDEGQSRNGASAEKAI</sequence>
<reference evidence="2 4" key="1">
    <citation type="submission" date="2022-04" db="EMBL/GenBank/DDBJ databases">
        <title>Chromosome-level reference genomes for two strains of Caenorhabditis briggsae: an improved platform for comparative genomics.</title>
        <authorList>
            <person name="Stevens L."/>
            <person name="Andersen E."/>
        </authorList>
    </citation>
    <scope>NUCLEOTIDE SEQUENCE [LARGE SCALE GENOMIC DNA]</scope>
    <source>
        <strain evidence="2">VX34</strain>
        <tissue evidence="2">Whole-organism</tissue>
    </source>
</reference>
<dbReference type="AlphaFoldDB" id="A0AAE9IV41"/>
<protein>
    <submittedName>
        <fullName evidence="1">Uncharacterized protein</fullName>
    </submittedName>
</protein>
<dbReference type="Proteomes" id="UP000829354">
    <property type="component" value="Chromosome II"/>
</dbReference>
<accession>A0AAE9IV41</accession>
<proteinExistence type="predicted"/>